<keyword evidence="5" id="KW-1185">Reference proteome</keyword>
<dbReference type="PROSITE" id="PS00028">
    <property type="entry name" value="ZINC_FINGER_C2H2_1"/>
    <property type="match status" value="1"/>
</dbReference>
<dbReference type="Proteomes" id="UP000305067">
    <property type="component" value="Unassembled WGS sequence"/>
</dbReference>
<feature type="compositionally biased region" description="Low complexity" evidence="2">
    <location>
        <begin position="218"/>
        <end position="235"/>
    </location>
</feature>
<feature type="domain" description="C2H2-type" evidence="3">
    <location>
        <begin position="33"/>
        <end position="67"/>
    </location>
</feature>
<accession>A0A5C3QJ77</accession>
<organism evidence="4 5">
    <name type="scientific">Pterulicium gracile</name>
    <dbReference type="NCBI Taxonomy" id="1884261"/>
    <lineage>
        <taxon>Eukaryota</taxon>
        <taxon>Fungi</taxon>
        <taxon>Dikarya</taxon>
        <taxon>Basidiomycota</taxon>
        <taxon>Agaricomycotina</taxon>
        <taxon>Agaricomycetes</taxon>
        <taxon>Agaricomycetidae</taxon>
        <taxon>Agaricales</taxon>
        <taxon>Pleurotineae</taxon>
        <taxon>Pterulaceae</taxon>
        <taxon>Pterulicium</taxon>
    </lineage>
</organism>
<dbReference type="OrthoDB" id="654211at2759"/>
<dbReference type="SMART" id="SM00355">
    <property type="entry name" value="ZnF_C2H2"/>
    <property type="match status" value="3"/>
</dbReference>
<feature type="region of interest" description="Disordered" evidence="2">
    <location>
        <begin position="218"/>
        <end position="243"/>
    </location>
</feature>
<evidence type="ECO:0000313" key="4">
    <source>
        <dbReference type="EMBL" id="TFL02115.1"/>
    </source>
</evidence>
<evidence type="ECO:0000256" key="2">
    <source>
        <dbReference type="SAM" id="MobiDB-lite"/>
    </source>
</evidence>
<dbReference type="InterPro" id="IPR036236">
    <property type="entry name" value="Znf_C2H2_sf"/>
</dbReference>
<dbReference type="GO" id="GO:0008270">
    <property type="term" value="F:zinc ion binding"/>
    <property type="evidence" value="ECO:0007669"/>
    <property type="project" value="UniProtKB-KW"/>
</dbReference>
<proteinExistence type="predicted"/>
<dbReference type="Pfam" id="PF00096">
    <property type="entry name" value="zf-C2H2"/>
    <property type="match status" value="1"/>
</dbReference>
<gene>
    <name evidence="4" type="ORF">BDV98DRAFT_655758</name>
</gene>
<dbReference type="PROSITE" id="PS50157">
    <property type="entry name" value="ZINC_FINGER_C2H2_2"/>
    <property type="match status" value="2"/>
</dbReference>
<dbReference type="SUPFAM" id="SSF57667">
    <property type="entry name" value="beta-beta-alpha zinc fingers"/>
    <property type="match status" value="1"/>
</dbReference>
<dbReference type="InterPro" id="IPR013087">
    <property type="entry name" value="Znf_C2H2_type"/>
</dbReference>
<dbReference type="STRING" id="1884261.A0A5C3QJ77"/>
<dbReference type="AlphaFoldDB" id="A0A5C3QJ77"/>
<keyword evidence="1" id="KW-0479">Metal-binding</keyword>
<evidence type="ECO:0000313" key="5">
    <source>
        <dbReference type="Proteomes" id="UP000305067"/>
    </source>
</evidence>
<feature type="compositionally biased region" description="Polar residues" evidence="2">
    <location>
        <begin position="136"/>
        <end position="159"/>
    </location>
</feature>
<name>A0A5C3QJ77_9AGAR</name>
<dbReference type="Gene3D" id="3.30.160.60">
    <property type="entry name" value="Classic Zinc Finger"/>
    <property type="match status" value="1"/>
</dbReference>
<feature type="region of interest" description="Disordered" evidence="2">
    <location>
        <begin position="133"/>
        <end position="193"/>
    </location>
</feature>
<evidence type="ECO:0000256" key="1">
    <source>
        <dbReference type="PROSITE-ProRule" id="PRU00042"/>
    </source>
</evidence>
<protein>
    <recommendedName>
        <fullName evidence="3">C2H2-type domain-containing protein</fullName>
    </recommendedName>
</protein>
<dbReference type="EMBL" id="ML178823">
    <property type="protein sequence ID" value="TFL02115.1"/>
    <property type="molecule type" value="Genomic_DNA"/>
</dbReference>
<reference evidence="4 5" key="1">
    <citation type="journal article" date="2019" name="Nat. Ecol. Evol.">
        <title>Megaphylogeny resolves global patterns of mushroom evolution.</title>
        <authorList>
            <person name="Varga T."/>
            <person name="Krizsan K."/>
            <person name="Foldi C."/>
            <person name="Dima B."/>
            <person name="Sanchez-Garcia M."/>
            <person name="Sanchez-Ramirez S."/>
            <person name="Szollosi G.J."/>
            <person name="Szarkandi J.G."/>
            <person name="Papp V."/>
            <person name="Albert L."/>
            <person name="Andreopoulos W."/>
            <person name="Angelini C."/>
            <person name="Antonin V."/>
            <person name="Barry K.W."/>
            <person name="Bougher N.L."/>
            <person name="Buchanan P."/>
            <person name="Buyck B."/>
            <person name="Bense V."/>
            <person name="Catcheside P."/>
            <person name="Chovatia M."/>
            <person name="Cooper J."/>
            <person name="Damon W."/>
            <person name="Desjardin D."/>
            <person name="Finy P."/>
            <person name="Geml J."/>
            <person name="Haridas S."/>
            <person name="Hughes K."/>
            <person name="Justo A."/>
            <person name="Karasinski D."/>
            <person name="Kautmanova I."/>
            <person name="Kiss B."/>
            <person name="Kocsube S."/>
            <person name="Kotiranta H."/>
            <person name="LaButti K.M."/>
            <person name="Lechner B.E."/>
            <person name="Liimatainen K."/>
            <person name="Lipzen A."/>
            <person name="Lukacs Z."/>
            <person name="Mihaltcheva S."/>
            <person name="Morgado L.N."/>
            <person name="Niskanen T."/>
            <person name="Noordeloos M.E."/>
            <person name="Ohm R.A."/>
            <person name="Ortiz-Santana B."/>
            <person name="Ovrebo C."/>
            <person name="Racz N."/>
            <person name="Riley R."/>
            <person name="Savchenko A."/>
            <person name="Shiryaev A."/>
            <person name="Soop K."/>
            <person name="Spirin V."/>
            <person name="Szebenyi C."/>
            <person name="Tomsovsky M."/>
            <person name="Tulloss R.E."/>
            <person name="Uehling J."/>
            <person name="Grigoriev I.V."/>
            <person name="Vagvolgyi C."/>
            <person name="Papp T."/>
            <person name="Martin F.M."/>
            <person name="Miettinen O."/>
            <person name="Hibbett D.S."/>
            <person name="Nagy L.G."/>
        </authorList>
    </citation>
    <scope>NUCLEOTIDE SEQUENCE [LARGE SCALE GENOMIC DNA]</scope>
    <source>
        <strain evidence="4 5">CBS 309.79</strain>
    </source>
</reference>
<evidence type="ECO:0000259" key="3">
    <source>
        <dbReference type="PROSITE" id="PS50157"/>
    </source>
</evidence>
<feature type="domain" description="C2H2-type" evidence="3">
    <location>
        <begin position="106"/>
        <end position="129"/>
    </location>
</feature>
<keyword evidence="1" id="KW-0863">Zinc-finger</keyword>
<sequence length="365" mass="40605">MDSMPNDTSSNGDGVVPVYDHNEPTYTLFGGQYRCTGGFLKQKPCSESFGRKCDYERHKRRHAINEDDLKLPCVEWQTDFPDCPFKTHQMTGLRRHIRTHYGNKNQMCSHCPLGFVDQSALLRHRKEMHDYVPNNKKINTSSGPISKPQPSSNARNNVSPELRKSTTAKKHAKASRSESLARNRSSNTTVSFEGSGDLSSYNSIMFTLSPGPSFSYPRVSSPFSSGSSSQWSAISGDDANPITRRTQFDLDDFGLSSSSSSSSYTPSPVLSASLTRAFSVFSSGSFSQLSVDSDDDSDDFSITNRRRGRRGVMNVDEMCNAPGPPGYYCGASGYRSSNDHLPHPDTHYAPHPYCYDPSRPHHYRD</sequence>
<feature type="compositionally biased region" description="Polar residues" evidence="2">
    <location>
        <begin position="182"/>
        <end position="193"/>
    </location>
</feature>
<keyword evidence="1" id="KW-0862">Zinc</keyword>